<comment type="caution">
    <text evidence="2">The sequence shown here is derived from an EMBL/GenBank/DDBJ whole genome shotgun (WGS) entry which is preliminary data.</text>
</comment>
<feature type="region of interest" description="Disordered" evidence="1">
    <location>
        <begin position="1"/>
        <end position="22"/>
    </location>
</feature>
<feature type="compositionally biased region" description="Basic and acidic residues" evidence="1">
    <location>
        <begin position="1"/>
        <end position="11"/>
    </location>
</feature>
<feature type="compositionally biased region" description="Pro residues" evidence="1">
    <location>
        <begin position="347"/>
        <end position="370"/>
    </location>
</feature>
<feature type="non-terminal residue" evidence="2">
    <location>
        <position position="1"/>
    </location>
</feature>
<feature type="compositionally biased region" description="Low complexity" evidence="1">
    <location>
        <begin position="331"/>
        <end position="346"/>
    </location>
</feature>
<organism evidence="2">
    <name type="scientific">marine sediment metagenome</name>
    <dbReference type="NCBI Taxonomy" id="412755"/>
    <lineage>
        <taxon>unclassified sequences</taxon>
        <taxon>metagenomes</taxon>
        <taxon>ecological metagenomes</taxon>
    </lineage>
</organism>
<feature type="region of interest" description="Disordered" evidence="1">
    <location>
        <begin position="50"/>
        <end position="70"/>
    </location>
</feature>
<feature type="compositionally biased region" description="Pro residues" evidence="1">
    <location>
        <begin position="320"/>
        <end position="330"/>
    </location>
</feature>
<evidence type="ECO:0000256" key="1">
    <source>
        <dbReference type="SAM" id="MobiDB-lite"/>
    </source>
</evidence>
<dbReference type="EMBL" id="LAZR01052227">
    <property type="protein sequence ID" value="KKK83425.1"/>
    <property type="molecule type" value="Genomic_DNA"/>
</dbReference>
<evidence type="ECO:0000313" key="2">
    <source>
        <dbReference type="EMBL" id="KKK83425.1"/>
    </source>
</evidence>
<feature type="region of interest" description="Disordered" evidence="1">
    <location>
        <begin position="316"/>
        <end position="372"/>
    </location>
</feature>
<feature type="non-terminal residue" evidence="2">
    <location>
        <position position="411"/>
    </location>
</feature>
<reference evidence="2" key="1">
    <citation type="journal article" date="2015" name="Nature">
        <title>Complex archaea that bridge the gap between prokaryotes and eukaryotes.</title>
        <authorList>
            <person name="Spang A."/>
            <person name="Saw J.H."/>
            <person name="Jorgensen S.L."/>
            <person name="Zaremba-Niedzwiedzka K."/>
            <person name="Martijn J."/>
            <person name="Lind A.E."/>
            <person name="van Eijk R."/>
            <person name="Schleper C."/>
            <person name="Guy L."/>
            <person name="Ettema T.J."/>
        </authorList>
    </citation>
    <scope>NUCLEOTIDE SEQUENCE</scope>
</reference>
<protein>
    <submittedName>
        <fullName evidence="2">Uncharacterized protein</fullName>
    </submittedName>
</protein>
<accession>A0A0F8ZC16</accession>
<name>A0A0F8ZC16_9ZZZZ</name>
<proteinExistence type="predicted"/>
<sequence>LDTEKRPERSRASRGFNFGELPTPELFQGEVERFAPETALEPIGEDFNRLLERPSRRRDLPPPATPETFREDVERFGGSPLPSFQRELQEGLIEVARGISKVFEPLDQFGMRLLSLAESRHGTPEQKAEHQAFVDSIQDLSLKEQFVRVSEETERKFGEGGTVAERYNALPIWKQMLLQSPIFIGAAVTGITATGARAGLQTAAQTGKLPVRIAAQVGRAALAPIAAQEWVVGQTLNAVFGVPARAIGRRLTTAKLNAEFSNTSWAKSPFGKEWAGTELEQDMKSVFRLYRTVEDENVAKQALNRIIDNFKKGRYGVPKAEPPPPAPQPTAPVLARGARPPTEAPITPEPPTTPPVTPQVEVPPTPPAVTPPAEVVPIEIKYTNMKPETITRAQSLLVNLPDNLKNKIDIA</sequence>
<dbReference type="AlphaFoldDB" id="A0A0F8ZC16"/>
<gene>
    <name evidence="2" type="ORF">LCGC14_2793520</name>
</gene>
<feature type="compositionally biased region" description="Basic and acidic residues" evidence="1">
    <location>
        <begin position="50"/>
        <end position="60"/>
    </location>
</feature>